<protein>
    <submittedName>
        <fullName evidence="7">Uncharacterized protein</fullName>
    </submittedName>
</protein>
<evidence type="ECO:0000256" key="1">
    <source>
        <dbReference type="ARBA" id="ARBA00004236"/>
    </source>
</evidence>
<comment type="similarity">
    <text evidence="6">Belongs to the Hyccin family.</text>
</comment>
<dbReference type="GO" id="GO:0046854">
    <property type="term" value="P:phosphatidylinositol phosphate biosynthetic process"/>
    <property type="evidence" value="ECO:0007669"/>
    <property type="project" value="TreeGrafter"/>
</dbReference>
<sequence>MGRDGDQETVASIDLGTSFIAKVTTALGRHDDAAISSAIKSLMEISRTTMASAVCASTDLPFSINHCILTESSPSIVKWLFELLTDDDQALCDFVFQFIPTLSWTFLRRIQSAKPASAVGVLLQAICLRRSDCGSLEDRFQLDNPLPDLSIPSMYHSPTPIQKQAATTALTANQLRDHDLRSRVGTSVNVEYIHVSDPSTMSSIKLIRSALSKFILAMPRMSSTSVTNFCLLSARLCASDSANLSQFTQLIWDLATEKQTFCAQSLSMVELEQLLVQGLTHALITEGCRSVAIVAITALHRKATQDINPVILLSTTCLMERIRYEL</sequence>
<dbReference type="AlphaFoldDB" id="A0A0H5R8M3"/>
<name>A0A0H5R8M3_9EUKA</name>
<reference evidence="7" key="1">
    <citation type="submission" date="2015-04" db="EMBL/GenBank/DDBJ databases">
        <title>The genome sequence of the plant pathogenic Rhizarian Plasmodiophora brassicae reveals insights in its biotrophic life cycle and the origin of chitin synthesis.</title>
        <authorList>
            <person name="Schwelm A."/>
            <person name="Fogelqvist J."/>
            <person name="Knaust A."/>
            <person name="Julke S."/>
            <person name="Lilja T."/>
            <person name="Dhandapani V."/>
            <person name="Bonilla-Rosso G."/>
            <person name="Karlsson M."/>
            <person name="Shevchenko A."/>
            <person name="Choi S.R."/>
            <person name="Kim H.G."/>
            <person name="Park J.Y."/>
            <person name="Lim Y.P."/>
            <person name="Ludwig-Muller J."/>
            <person name="Dixelius C."/>
        </authorList>
    </citation>
    <scope>NUCLEOTIDE SEQUENCE</scope>
    <source>
        <tissue evidence="7">Potato root galls</tissue>
    </source>
</reference>
<proteinExistence type="inferred from homology"/>
<accession>A0A0H5R8M3</accession>
<dbReference type="InterPro" id="IPR018619">
    <property type="entry name" value="Hyccin"/>
</dbReference>
<dbReference type="EMBL" id="HACM01009625">
    <property type="protein sequence ID" value="CRZ10067.1"/>
    <property type="molecule type" value="Transcribed_RNA"/>
</dbReference>
<evidence type="ECO:0000256" key="2">
    <source>
        <dbReference type="ARBA" id="ARBA00004514"/>
    </source>
</evidence>
<evidence type="ECO:0000256" key="5">
    <source>
        <dbReference type="ARBA" id="ARBA00023136"/>
    </source>
</evidence>
<evidence type="ECO:0000256" key="6">
    <source>
        <dbReference type="ARBA" id="ARBA00034482"/>
    </source>
</evidence>
<keyword evidence="3" id="KW-1003">Cell membrane</keyword>
<keyword evidence="4" id="KW-0963">Cytoplasm</keyword>
<dbReference type="GO" id="GO:0072659">
    <property type="term" value="P:protein localization to plasma membrane"/>
    <property type="evidence" value="ECO:0007669"/>
    <property type="project" value="TreeGrafter"/>
</dbReference>
<comment type="subcellular location">
    <subcellularLocation>
        <location evidence="1">Cell membrane</location>
    </subcellularLocation>
    <subcellularLocation>
        <location evidence="2">Cytoplasm</location>
        <location evidence="2">Cytosol</location>
    </subcellularLocation>
</comment>
<keyword evidence="5" id="KW-0472">Membrane</keyword>
<organism evidence="7">
    <name type="scientific">Spongospora subterranea</name>
    <dbReference type="NCBI Taxonomy" id="70186"/>
    <lineage>
        <taxon>Eukaryota</taxon>
        <taxon>Sar</taxon>
        <taxon>Rhizaria</taxon>
        <taxon>Endomyxa</taxon>
        <taxon>Phytomyxea</taxon>
        <taxon>Plasmodiophorida</taxon>
        <taxon>Plasmodiophoridae</taxon>
        <taxon>Spongospora</taxon>
    </lineage>
</organism>
<dbReference type="GO" id="GO:0005829">
    <property type="term" value="C:cytosol"/>
    <property type="evidence" value="ECO:0007669"/>
    <property type="project" value="UniProtKB-SubCell"/>
</dbReference>
<dbReference type="PANTHER" id="PTHR31220">
    <property type="entry name" value="HYCCIN RELATED"/>
    <property type="match status" value="1"/>
</dbReference>
<evidence type="ECO:0000256" key="4">
    <source>
        <dbReference type="ARBA" id="ARBA00022490"/>
    </source>
</evidence>
<dbReference type="PANTHER" id="PTHR31220:SF1">
    <property type="entry name" value="GH21176P"/>
    <property type="match status" value="1"/>
</dbReference>
<evidence type="ECO:0000313" key="7">
    <source>
        <dbReference type="EMBL" id="CRZ10067.1"/>
    </source>
</evidence>
<dbReference type="GO" id="GO:0005886">
    <property type="term" value="C:plasma membrane"/>
    <property type="evidence" value="ECO:0007669"/>
    <property type="project" value="UniProtKB-SubCell"/>
</dbReference>
<evidence type="ECO:0000256" key="3">
    <source>
        <dbReference type="ARBA" id="ARBA00022475"/>
    </source>
</evidence>
<dbReference type="Pfam" id="PF09790">
    <property type="entry name" value="Hyccin"/>
    <property type="match status" value="1"/>
</dbReference>